<feature type="transmembrane region" description="Helical" evidence="10">
    <location>
        <begin position="97"/>
        <end position="114"/>
    </location>
</feature>
<dbReference type="InterPro" id="IPR008901">
    <property type="entry name" value="ACER"/>
</dbReference>
<evidence type="ECO:0000256" key="10">
    <source>
        <dbReference type="SAM" id="Phobius"/>
    </source>
</evidence>
<keyword evidence="4" id="KW-0378">Hydrolase</keyword>
<dbReference type="HOGENOM" id="CLU_569860_0_0_1"/>
<comment type="similarity">
    <text evidence="2">Belongs to the alkaline ceramidase family.</text>
</comment>
<dbReference type="GO" id="GO:0046514">
    <property type="term" value="P:ceramide catabolic process"/>
    <property type="evidence" value="ECO:0007669"/>
    <property type="project" value="TreeGrafter"/>
</dbReference>
<protein>
    <submittedName>
        <fullName evidence="11">Uncharacterized protein</fullName>
    </submittedName>
</protein>
<dbReference type="Gene3D" id="3.40.50.720">
    <property type="entry name" value="NAD(P)-binding Rossmann-like Domain"/>
    <property type="match status" value="1"/>
</dbReference>
<feature type="transmembrane region" description="Helical" evidence="10">
    <location>
        <begin position="184"/>
        <end position="202"/>
    </location>
</feature>
<dbReference type="InterPro" id="IPR020904">
    <property type="entry name" value="Sc_DH/Rdtase_CS"/>
</dbReference>
<dbReference type="InterPro" id="IPR036291">
    <property type="entry name" value="NAD(P)-bd_dom_sf"/>
</dbReference>
<feature type="binding site" evidence="8">
    <location>
        <position position="29"/>
    </location>
    <ligand>
        <name>Ca(2+)</name>
        <dbReference type="ChEBI" id="CHEBI:29108"/>
    </ligand>
</feature>
<feature type="binding site" evidence="9">
    <location>
        <position position="224"/>
    </location>
    <ligand>
        <name>Zn(2+)</name>
        <dbReference type="ChEBI" id="CHEBI:29105"/>
        <note>catalytic</note>
    </ligand>
</feature>
<evidence type="ECO:0000256" key="4">
    <source>
        <dbReference type="ARBA" id="ARBA00022801"/>
    </source>
</evidence>
<dbReference type="GO" id="GO:0046513">
    <property type="term" value="P:ceramide biosynthetic process"/>
    <property type="evidence" value="ECO:0007669"/>
    <property type="project" value="TreeGrafter"/>
</dbReference>
<evidence type="ECO:0000256" key="2">
    <source>
        <dbReference type="ARBA" id="ARBA00009780"/>
    </source>
</evidence>
<keyword evidence="8" id="KW-0106">Calcium</keyword>
<dbReference type="GO" id="GO:0046872">
    <property type="term" value="F:metal ion binding"/>
    <property type="evidence" value="ECO:0007669"/>
    <property type="project" value="UniProtKB-KW"/>
</dbReference>
<evidence type="ECO:0000313" key="11">
    <source>
        <dbReference type="EMBL" id="KIW92556.1"/>
    </source>
</evidence>
<keyword evidence="5" id="KW-0521">NADP</keyword>
<keyword evidence="7 10" id="KW-0472">Membrane</keyword>
<dbReference type="PANTHER" id="PTHR46187:SF1">
    <property type="entry name" value="ALKALINE PHYTOCERAMIDASE"/>
    <property type="match status" value="1"/>
</dbReference>
<gene>
    <name evidence="11" type="ORF">Z519_06403</name>
</gene>
<accession>A0A0D2ERQ2</accession>
<keyword evidence="9" id="KW-0862">Zinc</keyword>
<dbReference type="PRINTS" id="PR00081">
    <property type="entry name" value="GDHRDH"/>
</dbReference>
<dbReference type="GeneID" id="27699331"/>
<evidence type="ECO:0000256" key="1">
    <source>
        <dbReference type="ARBA" id="ARBA00004141"/>
    </source>
</evidence>
<dbReference type="AlphaFoldDB" id="A0A0D2ERQ2"/>
<feature type="transmembrane region" description="Helical" evidence="10">
    <location>
        <begin position="32"/>
        <end position="53"/>
    </location>
</feature>
<feature type="binding site" evidence="9">
    <location>
        <position position="228"/>
    </location>
    <ligand>
        <name>Zn(2+)</name>
        <dbReference type="ChEBI" id="CHEBI:29105"/>
        <note>catalytic</note>
    </ligand>
</feature>
<feature type="binding site" evidence="9">
    <location>
        <position position="84"/>
    </location>
    <ligand>
        <name>Zn(2+)</name>
        <dbReference type="ChEBI" id="CHEBI:29105"/>
        <note>catalytic</note>
    </ligand>
</feature>
<sequence length="479" mass="53431">MGLERNFAGDHKAHLGYWGPPTSVANFCEEDYAITLYIGEFVNSFTNLAYVYWAFRTLLPGESLFTQPSNLALFFVGVFSLVFHLTLKYETQVCDDLSMFWVCAALVYELYTLGWSKPAKLTFGSILTAVLGVISAYHFALHQLWLHNTTFIALVTAIWPRVLYLIRTRFQGEKKRYWTKQFRVGGLCFLMGFVVWVIDGAYCGALRETRKSLGIPLAFALELHGWWHILTALGAGYCIRVTKVLTQENVSPPRLGPKYGGCLKYDKVDVREAGNLDRVIEEIAAHHNRLDGLVAAAGVQNVTPALNYTPEKIEGMMNINYKRVFCSAVSCARQMIKYNCSGSILLVGSISGMVANKGFTSSVYNSSKGAVIQLSRSLAMEWGKIVNGKPIRVNALCAFHAFPGYLPPSSGFTGNIMTPMVRKNFEDDPQLRELWEKENMLGRISTPAEYRGAALFCLSDASSFMTGSNLVIDEGYTAW</sequence>
<name>A0A0D2ERQ2_CLAB1</name>
<reference evidence="11" key="1">
    <citation type="submission" date="2015-01" db="EMBL/GenBank/DDBJ databases">
        <title>The Genome Sequence of Cladophialophora bantiana CBS 173.52.</title>
        <authorList>
            <consortium name="The Broad Institute Genomics Platform"/>
            <person name="Cuomo C."/>
            <person name="de Hoog S."/>
            <person name="Gorbushina A."/>
            <person name="Stielow B."/>
            <person name="Teixiera M."/>
            <person name="Abouelleil A."/>
            <person name="Chapman S.B."/>
            <person name="Priest M."/>
            <person name="Young S.K."/>
            <person name="Wortman J."/>
            <person name="Nusbaum C."/>
            <person name="Birren B."/>
        </authorList>
    </citation>
    <scope>NUCLEOTIDE SEQUENCE [LARGE SCALE GENOMIC DNA]</scope>
    <source>
        <strain evidence="11">CBS 173.52</strain>
    </source>
</reference>
<feature type="binding site" evidence="8">
    <location>
        <position position="40"/>
    </location>
    <ligand>
        <name>Ca(2+)</name>
        <dbReference type="ChEBI" id="CHEBI:29108"/>
    </ligand>
</feature>
<keyword evidence="6 10" id="KW-1133">Transmembrane helix</keyword>
<keyword evidence="3 10" id="KW-0812">Transmembrane</keyword>
<feature type="transmembrane region" description="Helical" evidence="10">
    <location>
        <begin position="121"/>
        <end position="139"/>
    </location>
</feature>
<keyword evidence="12" id="KW-1185">Reference proteome</keyword>
<dbReference type="EMBL" id="KN846988">
    <property type="protein sequence ID" value="KIW92556.1"/>
    <property type="molecule type" value="Genomic_DNA"/>
</dbReference>
<dbReference type="GO" id="GO:0005789">
    <property type="term" value="C:endoplasmic reticulum membrane"/>
    <property type="evidence" value="ECO:0007669"/>
    <property type="project" value="TreeGrafter"/>
</dbReference>
<evidence type="ECO:0000256" key="6">
    <source>
        <dbReference type="ARBA" id="ARBA00022989"/>
    </source>
</evidence>
<keyword evidence="8" id="KW-0479">Metal-binding</keyword>
<dbReference type="PROSITE" id="PS00061">
    <property type="entry name" value="ADH_SHORT"/>
    <property type="match status" value="1"/>
</dbReference>
<dbReference type="RefSeq" id="XP_016619225.1">
    <property type="nucleotide sequence ID" value="XM_016764143.1"/>
</dbReference>
<comment type="cofactor">
    <cofactor evidence="9">
        <name>Zn(2+)</name>
        <dbReference type="ChEBI" id="CHEBI:29105"/>
    </cofactor>
</comment>
<feature type="transmembrane region" description="Helical" evidence="10">
    <location>
        <begin position="145"/>
        <end position="164"/>
    </location>
</feature>
<dbReference type="GO" id="GO:0016811">
    <property type="term" value="F:hydrolase activity, acting on carbon-nitrogen (but not peptide) bonds, in linear amides"/>
    <property type="evidence" value="ECO:0007669"/>
    <property type="project" value="InterPro"/>
</dbReference>
<evidence type="ECO:0000256" key="8">
    <source>
        <dbReference type="PIRSR" id="PIRSR608901-1"/>
    </source>
</evidence>
<feature type="transmembrane region" description="Helical" evidence="10">
    <location>
        <begin position="65"/>
        <end position="85"/>
    </location>
</feature>
<dbReference type="PRINTS" id="PR00080">
    <property type="entry name" value="SDRFAMILY"/>
</dbReference>
<comment type="subcellular location">
    <subcellularLocation>
        <location evidence="1">Membrane</location>
        <topology evidence="1">Multi-pass membrane protein</topology>
    </subcellularLocation>
</comment>
<dbReference type="SUPFAM" id="SSF51735">
    <property type="entry name" value="NAD(P)-binding Rossmann-fold domains"/>
    <property type="match status" value="1"/>
</dbReference>
<dbReference type="OrthoDB" id="187171at2759"/>
<dbReference type="Proteomes" id="UP000053789">
    <property type="component" value="Unassembled WGS sequence"/>
</dbReference>
<evidence type="ECO:0000256" key="7">
    <source>
        <dbReference type="ARBA" id="ARBA00023136"/>
    </source>
</evidence>
<proteinExistence type="inferred from homology"/>
<evidence type="ECO:0000256" key="9">
    <source>
        <dbReference type="PIRSR" id="PIRSR608901-2"/>
    </source>
</evidence>
<evidence type="ECO:0000313" key="12">
    <source>
        <dbReference type="Proteomes" id="UP000053789"/>
    </source>
</evidence>
<dbReference type="Pfam" id="PF05875">
    <property type="entry name" value="Ceramidase"/>
    <property type="match status" value="1"/>
</dbReference>
<dbReference type="InterPro" id="IPR002347">
    <property type="entry name" value="SDR_fam"/>
</dbReference>
<dbReference type="Pfam" id="PF13561">
    <property type="entry name" value="adh_short_C2"/>
    <property type="match status" value="1"/>
</dbReference>
<evidence type="ECO:0000256" key="3">
    <source>
        <dbReference type="ARBA" id="ARBA00022692"/>
    </source>
</evidence>
<dbReference type="PANTHER" id="PTHR46187">
    <property type="entry name" value="ALKALINE CERAMIDASE 3"/>
    <property type="match status" value="1"/>
</dbReference>
<evidence type="ECO:0000256" key="5">
    <source>
        <dbReference type="ARBA" id="ARBA00022857"/>
    </source>
</evidence>
<organism evidence="11 12">
    <name type="scientific">Cladophialophora bantiana (strain ATCC 10958 / CBS 173.52 / CDC B-1940 / NIH 8579)</name>
    <name type="common">Xylohypha bantiana</name>
    <dbReference type="NCBI Taxonomy" id="1442370"/>
    <lineage>
        <taxon>Eukaryota</taxon>
        <taxon>Fungi</taxon>
        <taxon>Dikarya</taxon>
        <taxon>Ascomycota</taxon>
        <taxon>Pezizomycotina</taxon>
        <taxon>Eurotiomycetes</taxon>
        <taxon>Chaetothyriomycetidae</taxon>
        <taxon>Chaetothyriales</taxon>
        <taxon>Herpotrichiellaceae</taxon>
        <taxon>Cladophialophora</taxon>
    </lineage>
</organism>